<reference evidence="2 3" key="1">
    <citation type="submission" date="2020-02" db="EMBL/GenBank/DDBJ databases">
        <authorList>
            <person name="Ferguson B K."/>
        </authorList>
    </citation>
    <scope>NUCLEOTIDE SEQUENCE [LARGE SCALE GENOMIC DNA]</scope>
</reference>
<organism evidence="2 3">
    <name type="scientific">Nesidiocoris tenuis</name>
    <dbReference type="NCBI Taxonomy" id="355587"/>
    <lineage>
        <taxon>Eukaryota</taxon>
        <taxon>Metazoa</taxon>
        <taxon>Ecdysozoa</taxon>
        <taxon>Arthropoda</taxon>
        <taxon>Hexapoda</taxon>
        <taxon>Insecta</taxon>
        <taxon>Pterygota</taxon>
        <taxon>Neoptera</taxon>
        <taxon>Paraneoptera</taxon>
        <taxon>Hemiptera</taxon>
        <taxon>Heteroptera</taxon>
        <taxon>Panheteroptera</taxon>
        <taxon>Cimicomorpha</taxon>
        <taxon>Miridae</taxon>
        <taxon>Dicyphina</taxon>
        <taxon>Nesidiocoris</taxon>
    </lineage>
</organism>
<dbReference type="EMBL" id="CADCXU010006680">
    <property type="protein sequence ID" value="CAA9998220.1"/>
    <property type="molecule type" value="Genomic_DNA"/>
</dbReference>
<gene>
    <name evidence="2" type="ORF">NTEN_LOCUS4503</name>
</gene>
<evidence type="ECO:0000313" key="3">
    <source>
        <dbReference type="Proteomes" id="UP000479000"/>
    </source>
</evidence>
<evidence type="ECO:0000256" key="1">
    <source>
        <dbReference type="SAM" id="MobiDB-lite"/>
    </source>
</evidence>
<protein>
    <submittedName>
        <fullName evidence="2">Uncharacterized protein</fullName>
    </submittedName>
</protein>
<dbReference type="Proteomes" id="UP000479000">
    <property type="component" value="Unassembled WGS sequence"/>
</dbReference>
<dbReference type="AlphaFoldDB" id="A0A6H5G619"/>
<feature type="compositionally biased region" description="Polar residues" evidence="1">
    <location>
        <begin position="1"/>
        <end position="15"/>
    </location>
</feature>
<proteinExistence type="predicted"/>
<accession>A0A6H5G619</accession>
<feature type="region of interest" description="Disordered" evidence="1">
    <location>
        <begin position="1"/>
        <end position="26"/>
    </location>
</feature>
<sequence length="116" mass="12997">MEIRGFTSSPASPSKNEPIGTYSNKGHLGDVRLHTCGLRDCLFGMLGLFRRMGSATAREQYLHTRNSAYIREKRKTSTPCFAASWVQRTTPRTSGLWSTSGGPQLRRHAQRWALPS</sequence>
<name>A0A6H5G619_9HEMI</name>
<evidence type="ECO:0000313" key="2">
    <source>
        <dbReference type="EMBL" id="CAA9998220.1"/>
    </source>
</evidence>
<keyword evidence="3" id="KW-1185">Reference proteome</keyword>